<sequence>MIYVRCGVAFSPVSLPVKLGDSKPRPLPLHSLIGVTAAPSQLFIHCALSLHVTTTHPPSRPEPRSVNSAAMLIMTCGGLRFSVDREPAFTSAALKQVCRSRMHAD</sequence>
<reference evidence="1 2" key="1">
    <citation type="submission" date="2024-04" db="EMBL/GenBank/DDBJ databases">
        <authorList>
            <person name="Waldvogel A.-M."/>
            <person name="Schoenle A."/>
        </authorList>
    </citation>
    <scope>NUCLEOTIDE SEQUENCE [LARGE SCALE GENOMIC DNA]</scope>
</reference>
<keyword evidence="2" id="KW-1185">Reference proteome</keyword>
<proteinExistence type="predicted"/>
<dbReference type="EMBL" id="OZ035840">
    <property type="protein sequence ID" value="CAL1587685.1"/>
    <property type="molecule type" value="Genomic_DNA"/>
</dbReference>
<gene>
    <name evidence="1" type="ORF">KC01_LOCUS17620</name>
</gene>
<organism evidence="1 2">
    <name type="scientific">Knipowitschia caucasica</name>
    <name type="common">Caucasian dwarf goby</name>
    <name type="synonym">Pomatoschistus caucasicus</name>
    <dbReference type="NCBI Taxonomy" id="637954"/>
    <lineage>
        <taxon>Eukaryota</taxon>
        <taxon>Metazoa</taxon>
        <taxon>Chordata</taxon>
        <taxon>Craniata</taxon>
        <taxon>Vertebrata</taxon>
        <taxon>Euteleostomi</taxon>
        <taxon>Actinopterygii</taxon>
        <taxon>Neopterygii</taxon>
        <taxon>Teleostei</taxon>
        <taxon>Neoteleostei</taxon>
        <taxon>Acanthomorphata</taxon>
        <taxon>Gobiaria</taxon>
        <taxon>Gobiiformes</taxon>
        <taxon>Gobioidei</taxon>
        <taxon>Gobiidae</taxon>
        <taxon>Gobiinae</taxon>
        <taxon>Knipowitschia</taxon>
    </lineage>
</organism>
<accession>A0AAV2KIC6</accession>
<name>A0AAV2KIC6_KNICA</name>
<dbReference type="AlphaFoldDB" id="A0AAV2KIC6"/>
<protein>
    <submittedName>
        <fullName evidence="1">Uncharacterized protein</fullName>
    </submittedName>
</protein>
<evidence type="ECO:0000313" key="1">
    <source>
        <dbReference type="EMBL" id="CAL1587685.1"/>
    </source>
</evidence>
<dbReference type="Proteomes" id="UP001497482">
    <property type="component" value="Chromosome 18"/>
</dbReference>
<evidence type="ECO:0000313" key="2">
    <source>
        <dbReference type="Proteomes" id="UP001497482"/>
    </source>
</evidence>